<dbReference type="GO" id="GO:0005634">
    <property type="term" value="C:nucleus"/>
    <property type="evidence" value="ECO:0007669"/>
    <property type="project" value="UniProtKB-SubCell"/>
</dbReference>
<dbReference type="InterPro" id="IPR008906">
    <property type="entry name" value="HATC_C_dom"/>
</dbReference>
<dbReference type="Pfam" id="PF05699">
    <property type="entry name" value="Dimer_Tnp_hAT"/>
    <property type="match status" value="1"/>
</dbReference>
<keyword evidence="5" id="KW-0862">Zinc</keyword>
<protein>
    <recommendedName>
        <fullName evidence="12">BED-type domain-containing protein</fullName>
    </recommendedName>
</protein>
<feature type="compositionally biased region" description="Polar residues" evidence="11">
    <location>
        <begin position="40"/>
        <end position="51"/>
    </location>
</feature>
<evidence type="ECO:0000256" key="10">
    <source>
        <dbReference type="PROSITE-ProRule" id="PRU00027"/>
    </source>
</evidence>
<keyword evidence="9" id="KW-0539">Nucleus</keyword>
<keyword evidence="14" id="KW-1185">Reference proteome</keyword>
<keyword evidence="3" id="KW-0479">Metal-binding</keyword>
<evidence type="ECO:0000256" key="4">
    <source>
        <dbReference type="ARBA" id="ARBA00022771"/>
    </source>
</evidence>
<evidence type="ECO:0000259" key="12">
    <source>
        <dbReference type="PROSITE" id="PS50808"/>
    </source>
</evidence>
<feature type="compositionally biased region" description="Polar residues" evidence="11">
    <location>
        <begin position="137"/>
        <end position="161"/>
    </location>
</feature>
<dbReference type="Proteomes" id="UP001154282">
    <property type="component" value="Unassembled WGS sequence"/>
</dbReference>
<dbReference type="InterPro" id="IPR052035">
    <property type="entry name" value="ZnF_BED_domain_contain"/>
</dbReference>
<dbReference type="GO" id="GO:0046983">
    <property type="term" value="F:protein dimerization activity"/>
    <property type="evidence" value="ECO:0007669"/>
    <property type="project" value="InterPro"/>
</dbReference>
<dbReference type="PANTHER" id="PTHR46481">
    <property type="entry name" value="ZINC FINGER BED DOMAIN-CONTAINING PROTEIN 4"/>
    <property type="match status" value="1"/>
</dbReference>
<accession>A0AAV0QEU5</accession>
<keyword evidence="6" id="KW-0805">Transcription regulation</keyword>
<comment type="caution">
    <text evidence="13">The sequence shown here is derived from an EMBL/GenBank/DDBJ whole genome shotgun (WGS) entry which is preliminary data.</text>
</comment>
<comment type="subcellular location">
    <subcellularLocation>
        <location evidence="1">Nucleus</location>
    </subcellularLocation>
</comment>
<proteinExistence type="predicted"/>
<feature type="compositionally biased region" description="Polar residues" evidence="11">
    <location>
        <begin position="226"/>
        <end position="240"/>
    </location>
</feature>
<sequence>MTPAEESSTGLSDTPAPAVEGSKQPSSPQAGEKSVAAPEENNQTVPSQDETIVSKEEDNQKVVPKVEDNQKVATQEEDNQKVASQEDSDKMELQEEKNQELAAQDDNDKMESQGQNNELAPQEEDPNQKPVTEEGSNDQTDVSQDQSNLTSVPDEQTNQELPSHEENTLEPVLQEEDSSQRLSPQKEHDQTLVSQEENSGMLVPQEEYKETVVTEEEDSEMAEPPQESSQIAVPQENSEMVVTEEKSELVVPQEDHNEMGVPEVEMTEVAEPQEDHNVTVVTEDGKSEVVMHQQVNSEILVSESENSQKVLPQQEKSQIMVAEDANIDVAAPQEDSTQLVVPQEENTQMLTSHANTQIDNSSQMMLTHEHHMVVSHEENHHQMLMPHDENNNDHIIECNHHHMGDQLMLMEEDNHNNQLMIHHDDDNNNQLMLPHDDENSDLVTPDSRPNKRRRKKSVVWEHFTIETVADGCRRACCKQCKQSFAYSTGSKVAGTSHLKRHVAKGTCLALLRNHGHPEMLTYNNTPGGSTSDPPKRRYRSSSYFAFDSDRCRHEIAKMIIMHDYPLHMVEHAGFMNFVSNLQPRFGMVSFNTVHGDCVATYLREKQNVMKFIEGLPGRVTLTLDTWTSCDSLGYVFITGHFIDSDWKPQKRMLNVVMEPYPDSDAALSHAVACCLSDWSLEGKLFSVTFNHPVGEAGLESLQSLLCIKNTQILSGQLVLGNCISYTLTSMAQELLSACQDLVSKIRDSVKYVKTLDSHQAKFLKLKEQLQVPTEKNLRLDDQAQWNTTYEMLLAASELKEVFSCLDTSDPHYKEAPSMLEWKQVETICSLLKYLVDAANLLSSSTNPIAITFFHEAWKIQNELSRLAAIGDPFINNFIIGLQDKIEKYIKDCSLALAVAVVMDPRFKMKLVEFSFSKIYGDDAPAYIKIVDDGVHDLFKEYVALPLPLTPTYEENADPNLRNDENQLGAAVDNGLADFDVFIMETTSQQTKSELDMYLDDSLLPRVADFSVLGWWRQNKMKYPTLSKMARDILSIPVSTATAENVFDTVLPREIDRYRTSLRPETVEALVCAKDWLRHGAAAAAAGVGPSELVVKMEF</sequence>
<evidence type="ECO:0000313" key="13">
    <source>
        <dbReference type="EMBL" id="CAI0542793.1"/>
    </source>
</evidence>
<dbReference type="InterPro" id="IPR003656">
    <property type="entry name" value="Znf_BED"/>
</dbReference>
<dbReference type="AlphaFoldDB" id="A0AAV0QEU5"/>
<evidence type="ECO:0000256" key="2">
    <source>
        <dbReference type="ARBA" id="ARBA00011738"/>
    </source>
</evidence>
<evidence type="ECO:0000256" key="1">
    <source>
        <dbReference type="ARBA" id="ARBA00004123"/>
    </source>
</evidence>
<dbReference type="SMART" id="SM00614">
    <property type="entry name" value="ZnF_BED"/>
    <property type="match status" value="1"/>
</dbReference>
<evidence type="ECO:0000256" key="3">
    <source>
        <dbReference type="ARBA" id="ARBA00022723"/>
    </source>
</evidence>
<evidence type="ECO:0000256" key="5">
    <source>
        <dbReference type="ARBA" id="ARBA00022833"/>
    </source>
</evidence>
<feature type="domain" description="BED-type" evidence="12">
    <location>
        <begin position="454"/>
        <end position="514"/>
    </location>
</feature>
<feature type="compositionally biased region" description="Polar residues" evidence="11">
    <location>
        <begin position="1"/>
        <end position="12"/>
    </location>
</feature>
<evidence type="ECO:0000256" key="11">
    <source>
        <dbReference type="SAM" id="MobiDB-lite"/>
    </source>
</evidence>
<keyword evidence="7" id="KW-0238">DNA-binding</keyword>
<feature type="compositionally biased region" description="Basic and acidic residues" evidence="11">
    <location>
        <begin position="52"/>
        <end position="70"/>
    </location>
</feature>
<evidence type="ECO:0000256" key="7">
    <source>
        <dbReference type="ARBA" id="ARBA00023125"/>
    </source>
</evidence>
<evidence type="ECO:0000256" key="6">
    <source>
        <dbReference type="ARBA" id="ARBA00023015"/>
    </source>
</evidence>
<dbReference type="PANTHER" id="PTHR46481:SF10">
    <property type="entry name" value="ZINC FINGER BED DOMAIN-CONTAINING PROTEIN 39"/>
    <property type="match status" value="1"/>
</dbReference>
<name>A0AAV0QEU5_9ROSI</name>
<dbReference type="PROSITE" id="PS50808">
    <property type="entry name" value="ZF_BED"/>
    <property type="match status" value="1"/>
</dbReference>
<dbReference type="Pfam" id="PF14372">
    <property type="entry name" value="hAT-like_RNase-H"/>
    <property type="match status" value="1"/>
</dbReference>
<dbReference type="InterPro" id="IPR012337">
    <property type="entry name" value="RNaseH-like_sf"/>
</dbReference>
<feature type="compositionally biased region" description="Basic and acidic residues" evidence="11">
    <location>
        <begin position="243"/>
        <end position="252"/>
    </location>
</feature>
<evidence type="ECO:0000256" key="9">
    <source>
        <dbReference type="ARBA" id="ARBA00023242"/>
    </source>
</evidence>
<dbReference type="InterPro" id="IPR025525">
    <property type="entry name" value="hAT-like_transposase_RNase-H"/>
</dbReference>
<organism evidence="13 14">
    <name type="scientific">Linum tenue</name>
    <dbReference type="NCBI Taxonomy" id="586396"/>
    <lineage>
        <taxon>Eukaryota</taxon>
        <taxon>Viridiplantae</taxon>
        <taxon>Streptophyta</taxon>
        <taxon>Embryophyta</taxon>
        <taxon>Tracheophyta</taxon>
        <taxon>Spermatophyta</taxon>
        <taxon>Magnoliopsida</taxon>
        <taxon>eudicotyledons</taxon>
        <taxon>Gunneridae</taxon>
        <taxon>Pentapetalae</taxon>
        <taxon>rosids</taxon>
        <taxon>fabids</taxon>
        <taxon>Malpighiales</taxon>
        <taxon>Linaceae</taxon>
        <taxon>Linum</taxon>
    </lineage>
</organism>
<feature type="region of interest" description="Disordered" evidence="11">
    <location>
        <begin position="427"/>
        <end position="456"/>
    </location>
</feature>
<comment type="subunit">
    <text evidence="2">Homodimer.</text>
</comment>
<dbReference type="SUPFAM" id="SSF53098">
    <property type="entry name" value="Ribonuclease H-like"/>
    <property type="match status" value="1"/>
</dbReference>
<evidence type="ECO:0000256" key="8">
    <source>
        <dbReference type="ARBA" id="ARBA00023163"/>
    </source>
</evidence>
<evidence type="ECO:0000313" key="14">
    <source>
        <dbReference type="Proteomes" id="UP001154282"/>
    </source>
</evidence>
<dbReference type="SUPFAM" id="SSF57667">
    <property type="entry name" value="beta-beta-alpha zinc fingers"/>
    <property type="match status" value="1"/>
</dbReference>
<dbReference type="GO" id="GO:0009791">
    <property type="term" value="P:post-embryonic development"/>
    <property type="evidence" value="ECO:0007669"/>
    <property type="project" value="UniProtKB-ARBA"/>
</dbReference>
<dbReference type="GO" id="GO:0003677">
    <property type="term" value="F:DNA binding"/>
    <property type="evidence" value="ECO:0007669"/>
    <property type="project" value="UniProtKB-KW"/>
</dbReference>
<feature type="region of interest" description="Disordered" evidence="11">
    <location>
        <begin position="1"/>
        <end position="252"/>
    </location>
</feature>
<keyword evidence="4 10" id="KW-0863">Zinc-finger</keyword>
<reference evidence="13" key="1">
    <citation type="submission" date="2022-08" db="EMBL/GenBank/DDBJ databases">
        <authorList>
            <person name="Gutierrez-Valencia J."/>
        </authorList>
    </citation>
    <scope>NUCLEOTIDE SEQUENCE</scope>
</reference>
<dbReference type="InterPro" id="IPR036236">
    <property type="entry name" value="Znf_C2H2_sf"/>
</dbReference>
<feature type="compositionally biased region" description="Basic and acidic residues" evidence="11">
    <location>
        <begin position="87"/>
        <end position="99"/>
    </location>
</feature>
<dbReference type="GO" id="GO:0008270">
    <property type="term" value="F:zinc ion binding"/>
    <property type="evidence" value="ECO:0007669"/>
    <property type="project" value="UniProtKB-KW"/>
</dbReference>
<gene>
    <name evidence="13" type="ORF">LITE_LOCUS42615</name>
</gene>
<dbReference type="EMBL" id="CAMGYJ010000009">
    <property type="protein sequence ID" value="CAI0542793.1"/>
    <property type="molecule type" value="Genomic_DNA"/>
</dbReference>
<keyword evidence="8" id="KW-0804">Transcription</keyword>